<proteinExistence type="predicted"/>
<evidence type="ECO:0000256" key="3">
    <source>
        <dbReference type="SAM" id="Phobius"/>
    </source>
</evidence>
<feature type="domain" description="Glycosyl transferase family 1" evidence="4">
    <location>
        <begin position="379"/>
        <end position="487"/>
    </location>
</feature>
<sequence>MGRNGGSEGLSPVEDVGDLGYPSTRGSGFPFKRSRALGTDDGDQRVDRRSSRLHRRGGRKGFPVKGKSILYIFLLFAVLAYLVMQSSMMAGFRPGGGERLKDGKMLRKCLKFAPLSIWKSSRRRESLEHFQLERSSGTREPRLAFVVGSMKKDSSSLLLLTVVKRLQQIGYRSTIFAIEHGEVYSLWEQIGCELSILGSGGSSHVDWSLFEGVILSSLEAKTTISSLIQEPFSSIPVIWAVFEDTLGKRLMLYGELGWHRLIDEWKTAFHRANVVVFPDFSLPMLYNMLDTGNFFVISGTPADVWAADRFARFHSKNQVRVDNGFLDDDLIIVVVGSSLFYNELPWDYTVAMHTIGHFLMKLKRAQDHQGGSFKFVFLCGNSTDVYDETLQEVSLRLGLPNDSVKHYSMDSDVNSVLLMADIVLYGSFQDEQGFPSLLTRAMFFEKPIIAPDLSIIKKYIVDGVHGLIFRARNLESLTRSFSLLVSGMKLSKFANVIATSGKLLARDMLSSNCITGYVKLLENVLEFPSECLLPRPVDELKQQTWEWSLFSQETELMDIKAARDTSSVLEALEREYAGKDHIISNSTEIGTDSLELDILTPLDWDVMKGMENSEELENLESEEHNERTERTLGSWDEIYRAVKKSEKIKFESNEKDEGELERIGQSLCIYEIYGGQGAWPFLHHGSLYRGLSLSTTARRSRSDDVDAVSRLQLLNDSYYRDRLCEIGGMFSIAKMVDNIHRTPWIGFQSWQAGGRNVSLSGKAEYVLENTLQVDTKGDVVYFWVSADIGRRTEQNAKHDFWSFCDILNAGRCSELFEMGFRLMYNIPPEIDALPPMPNDGGYWSTLHSWAMPTPSFLEFVMFSRMFVDAIDTLHHNFSNINRCLLGSLKQERRHCYCRILELLVNIWAYHSGRKMVYINPVSGFLEEQHPLQQREEVMWVKYFNYTLLKSMDEDLAEEADDGDHLNERWLWPLTGEVYWQGINDREREERYRQKMDKKKKTKEKLLERLKYGYKQRTLGGA</sequence>
<name>A0AAV7E0D9_ARIFI</name>
<keyword evidence="3" id="KW-1133">Transmembrane helix</keyword>
<dbReference type="GO" id="GO:0016757">
    <property type="term" value="F:glycosyltransferase activity"/>
    <property type="evidence" value="ECO:0007669"/>
    <property type="project" value="UniProtKB-KW"/>
</dbReference>
<gene>
    <name evidence="5" type="ORF">H6P81_017598</name>
</gene>
<dbReference type="InterPro" id="IPR001296">
    <property type="entry name" value="Glyco_trans_1"/>
</dbReference>
<keyword evidence="3" id="KW-0472">Membrane</keyword>
<dbReference type="PANTHER" id="PTHR46635:SF2">
    <property type="entry name" value="GLYCOSYL TRANSFERASE FAMILY 1 DOMAIN-CONTAINING PROTEIN"/>
    <property type="match status" value="1"/>
</dbReference>
<evidence type="ECO:0000313" key="6">
    <source>
        <dbReference type="Proteomes" id="UP000825729"/>
    </source>
</evidence>
<evidence type="ECO:0000256" key="1">
    <source>
        <dbReference type="ARBA" id="ARBA00022676"/>
    </source>
</evidence>
<dbReference type="Proteomes" id="UP000825729">
    <property type="component" value="Unassembled WGS sequence"/>
</dbReference>
<evidence type="ECO:0000259" key="4">
    <source>
        <dbReference type="Pfam" id="PF00534"/>
    </source>
</evidence>
<feature type="region of interest" description="Disordered" evidence="2">
    <location>
        <begin position="1"/>
        <end position="59"/>
    </location>
</feature>
<keyword evidence="1" id="KW-0808">Transferase</keyword>
<keyword evidence="6" id="KW-1185">Reference proteome</keyword>
<organism evidence="5 6">
    <name type="scientific">Aristolochia fimbriata</name>
    <name type="common">White veined hardy Dutchman's pipe vine</name>
    <dbReference type="NCBI Taxonomy" id="158543"/>
    <lineage>
        <taxon>Eukaryota</taxon>
        <taxon>Viridiplantae</taxon>
        <taxon>Streptophyta</taxon>
        <taxon>Embryophyta</taxon>
        <taxon>Tracheophyta</taxon>
        <taxon>Spermatophyta</taxon>
        <taxon>Magnoliopsida</taxon>
        <taxon>Magnoliidae</taxon>
        <taxon>Piperales</taxon>
        <taxon>Aristolochiaceae</taxon>
        <taxon>Aristolochia</taxon>
    </lineage>
</organism>
<evidence type="ECO:0000313" key="5">
    <source>
        <dbReference type="EMBL" id="KAG9441744.1"/>
    </source>
</evidence>
<dbReference type="EMBL" id="JAINDJ010000007">
    <property type="protein sequence ID" value="KAG9441744.1"/>
    <property type="molecule type" value="Genomic_DNA"/>
</dbReference>
<dbReference type="Pfam" id="PF00534">
    <property type="entry name" value="Glycos_transf_1"/>
    <property type="match status" value="1"/>
</dbReference>
<evidence type="ECO:0000256" key="2">
    <source>
        <dbReference type="SAM" id="MobiDB-lite"/>
    </source>
</evidence>
<accession>A0AAV7E0D9</accession>
<feature type="transmembrane region" description="Helical" evidence="3">
    <location>
        <begin position="69"/>
        <end position="92"/>
    </location>
</feature>
<reference evidence="5 6" key="1">
    <citation type="submission" date="2021-07" db="EMBL/GenBank/DDBJ databases">
        <title>The Aristolochia fimbriata genome: insights into angiosperm evolution, floral development and chemical biosynthesis.</title>
        <authorList>
            <person name="Jiao Y."/>
        </authorList>
    </citation>
    <scope>NUCLEOTIDE SEQUENCE [LARGE SCALE GENOMIC DNA]</scope>
    <source>
        <strain evidence="5">IBCAS-2021</strain>
        <tissue evidence="5">Leaf</tissue>
    </source>
</reference>
<comment type="caution">
    <text evidence="5">The sequence shown here is derived from an EMBL/GenBank/DDBJ whole genome shotgun (WGS) entry which is preliminary data.</text>
</comment>
<dbReference type="SUPFAM" id="SSF53756">
    <property type="entry name" value="UDP-Glycosyltransferase/glycogen phosphorylase"/>
    <property type="match status" value="1"/>
</dbReference>
<protein>
    <recommendedName>
        <fullName evidence="4">Glycosyl transferase family 1 domain-containing protein</fullName>
    </recommendedName>
</protein>
<dbReference type="Gene3D" id="3.40.50.2000">
    <property type="entry name" value="Glycogen Phosphorylase B"/>
    <property type="match status" value="1"/>
</dbReference>
<keyword evidence="1" id="KW-0328">Glycosyltransferase</keyword>
<dbReference type="PANTHER" id="PTHR46635">
    <property type="entry name" value="GLYCOSYL TRANSFERASE FAMILY 1 PROTEIN"/>
    <property type="match status" value="1"/>
</dbReference>
<keyword evidence="3" id="KW-0812">Transmembrane</keyword>
<dbReference type="AlphaFoldDB" id="A0AAV7E0D9"/>